<dbReference type="InterPro" id="IPR045058">
    <property type="entry name" value="GIMA/IAN/Toc"/>
</dbReference>
<keyword evidence="6" id="KW-1185">Reference proteome</keyword>
<feature type="domain" description="AIG1-type G" evidence="4">
    <location>
        <begin position="109"/>
        <end position="211"/>
    </location>
</feature>
<dbReference type="PROSITE" id="PS51720">
    <property type="entry name" value="G_AIG1"/>
    <property type="match status" value="1"/>
</dbReference>
<proteinExistence type="inferred from homology"/>
<dbReference type="EMBL" id="PZQS01000010">
    <property type="protein sequence ID" value="PVD23984.1"/>
    <property type="molecule type" value="Genomic_DNA"/>
</dbReference>
<evidence type="ECO:0000313" key="6">
    <source>
        <dbReference type="Proteomes" id="UP000245119"/>
    </source>
</evidence>
<dbReference type="Pfam" id="PF04548">
    <property type="entry name" value="AIG1"/>
    <property type="match status" value="1"/>
</dbReference>
<dbReference type="SUPFAM" id="SSF52540">
    <property type="entry name" value="P-loop containing nucleoside triphosphate hydrolases"/>
    <property type="match status" value="1"/>
</dbReference>
<dbReference type="InterPro" id="IPR027417">
    <property type="entry name" value="P-loop_NTPase"/>
</dbReference>
<dbReference type="InterPro" id="IPR006703">
    <property type="entry name" value="G_AIG1"/>
</dbReference>
<comment type="similarity">
    <text evidence="1">Belongs to the TRAFAC class TrmE-Era-EngA-EngB-Septin-like GTPase superfamily. AIG1/Toc34/Toc159-like paraseptin GTPase family. IAN subfamily.</text>
</comment>
<accession>A0A2T7NS25</accession>
<keyword evidence="2" id="KW-0547">Nucleotide-binding</keyword>
<evidence type="ECO:0000256" key="1">
    <source>
        <dbReference type="ARBA" id="ARBA00008535"/>
    </source>
</evidence>
<comment type="caution">
    <text evidence="5">The sequence shown here is derived from an EMBL/GenBank/DDBJ whole genome shotgun (WGS) entry which is preliminary data.</text>
</comment>
<evidence type="ECO:0000256" key="2">
    <source>
        <dbReference type="ARBA" id="ARBA00022741"/>
    </source>
</evidence>
<evidence type="ECO:0000259" key="4">
    <source>
        <dbReference type="PROSITE" id="PS51720"/>
    </source>
</evidence>
<name>A0A2T7NS25_POMCA</name>
<organism evidence="5 6">
    <name type="scientific">Pomacea canaliculata</name>
    <name type="common">Golden apple snail</name>
    <dbReference type="NCBI Taxonomy" id="400727"/>
    <lineage>
        <taxon>Eukaryota</taxon>
        <taxon>Metazoa</taxon>
        <taxon>Spiralia</taxon>
        <taxon>Lophotrochozoa</taxon>
        <taxon>Mollusca</taxon>
        <taxon>Gastropoda</taxon>
        <taxon>Caenogastropoda</taxon>
        <taxon>Architaenioglossa</taxon>
        <taxon>Ampullarioidea</taxon>
        <taxon>Ampullariidae</taxon>
        <taxon>Pomacea</taxon>
    </lineage>
</organism>
<dbReference type="Gene3D" id="3.40.50.300">
    <property type="entry name" value="P-loop containing nucleotide triphosphate hydrolases"/>
    <property type="match status" value="1"/>
</dbReference>
<keyword evidence="3" id="KW-0342">GTP-binding</keyword>
<evidence type="ECO:0000313" key="5">
    <source>
        <dbReference type="EMBL" id="PVD23984.1"/>
    </source>
</evidence>
<evidence type="ECO:0000256" key="3">
    <source>
        <dbReference type="ARBA" id="ARBA00023134"/>
    </source>
</evidence>
<dbReference type="PANTHER" id="PTHR10903">
    <property type="entry name" value="GTPASE, IMAP FAMILY MEMBER-RELATED"/>
    <property type="match status" value="1"/>
</dbReference>
<dbReference type="STRING" id="400727.A0A2T7NS25"/>
<reference evidence="5 6" key="1">
    <citation type="submission" date="2018-04" db="EMBL/GenBank/DDBJ databases">
        <title>The genome of golden apple snail Pomacea canaliculata provides insight into stress tolerance and invasive adaptation.</title>
        <authorList>
            <person name="Liu C."/>
            <person name="Liu B."/>
            <person name="Ren Y."/>
            <person name="Zhang Y."/>
            <person name="Wang H."/>
            <person name="Li S."/>
            <person name="Jiang F."/>
            <person name="Yin L."/>
            <person name="Zhang G."/>
            <person name="Qian W."/>
            <person name="Fan W."/>
        </authorList>
    </citation>
    <scope>NUCLEOTIDE SEQUENCE [LARGE SCALE GENOMIC DNA]</scope>
    <source>
        <strain evidence="5">SZHN2017</strain>
        <tissue evidence="5">Muscle</tissue>
    </source>
</reference>
<dbReference type="GO" id="GO:0005525">
    <property type="term" value="F:GTP binding"/>
    <property type="evidence" value="ECO:0007669"/>
    <property type="project" value="UniProtKB-KW"/>
</dbReference>
<dbReference type="AlphaFoldDB" id="A0A2T7NS25"/>
<gene>
    <name evidence="5" type="ORF">C0Q70_17261</name>
</gene>
<dbReference type="OrthoDB" id="431287at2759"/>
<sequence>MCTASPTVPINSGLYDEKRKTFGDRWAVDPFECNERHSESTIPIKPAVQGASEAHHGDMLQPLKTVKVLTCETDLQRGISAQSYVETSYYQGYEKEMKGKSTFYDALEDEGYNLVLFGKTGSGKSSLGNTLLGKKVFEQQQGMKSGTQTTDWNQAIVDGLKLKITDLPGLSDTHRQEEDIIKEIAKGTALISPGPHVAIFVIAGSRRFTKV</sequence>
<dbReference type="Proteomes" id="UP000245119">
    <property type="component" value="Linkage Group LG10"/>
</dbReference>
<protein>
    <recommendedName>
        <fullName evidence="4">AIG1-type G domain-containing protein</fullName>
    </recommendedName>
</protein>
<dbReference type="PANTHER" id="PTHR10903:SF184">
    <property type="entry name" value="GTP-BINDING PROTEIN A"/>
    <property type="match status" value="1"/>
</dbReference>